<reference evidence="1 2" key="1">
    <citation type="submission" date="2019-07" db="EMBL/GenBank/DDBJ databases">
        <title>Whole genome shotgun sequence of Microvirga aerophila NBRC 106136.</title>
        <authorList>
            <person name="Hosoyama A."/>
            <person name="Uohara A."/>
            <person name="Ohji S."/>
            <person name="Ichikawa N."/>
        </authorList>
    </citation>
    <scope>NUCLEOTIDE SEQUENCE [LARGE SCALE GENOMIC DNA]</scope>
    <source>
        <strain evidence="1 2">NBRC 106136</strain>
    </source>
</reference>
<dbReference type="AlphaFoldDB" id="A0A512C5L6"/>
<dbReference type="EMBL" id="BJYU01000455">
    <property type="protein sequence ID" value="GEO19357.1"/>
    <property type="molecule type" value="Genomic_DNA"/>
</dbReference>
<gene>
    <name evidence="1" type="ORF">MAE02_70530</name>
</gene>
<comment type="caution">
    <text evidence="1">The sequence shown here is derived from an EMBL/GenBank/DDBJ whole genome shotgun (WGS) entry which is preliminary data.</text>
</comment>
<evidence type="ECO:0000313" key="1">
    <source>
        <dbReference type="EMBL" id="GEO19357.1"/>
    </source>
</evidence>
<sequence>MGNGSDGGERPVAISDTELLRRIGQDLRSIYAEVIRQPLPQRIQATLALIDREQRLPEQLPRALPH</sequence>
<accession>A0A512C5L6</accession>
<keyword evidence="2" id="KW-1185">Reference proteome</keyword>
<name>A0A512C5L6_9HYPH</name>
<evidence type="ECO:0008006" key="3">
    <source>
        <dbReference type="Google" id="ProtNLM"/>
    </source>
</evidence>
<organism evidence="1 2">
    <name type="scientific">Microvirga aerophila</name>
    <dbReference type="NCBI Taxonomy" id="670291"/>
    <lineage>
        <taxon>Bacteria</taxon>
        <taxon>Pseudomonadati</taxon>
        <taxon>Pseudomonadota</taxon>
        <taxon>Alphaproteobacteria</taxon>
        <taxon>Hyphomicrobiales</taxon>
        <taxon>Methylobacteriaceae</taxon>
        <taxon>Microvirga</taxon>
    </lineage>
</organism>
<proteinExistence type="predicted"/>
<dbReference type="Proteomes" id="UP000321085">
    <property type="component" value="Unassembled WGS sequence"/>
</dbReference>
<evidence type="ECO:0000313" key="2">
    <source>
        <dbReference type="Proteomes" id="UP000321085"/>
    </source>
</evidence>
<protein>
    <recommendedName>
        <fullName evidence="3">Anti-sigma factor NepR domain-containing protein</fullName>
    </recommendedName>
</protein>